<feature type="compositionally biased region" description="Basic residues" evidence="1">
    <location>
        <begin position="1"/>
        <end position="14"/>
    </location>
</feature>
<feature type="compositionally biased region" description="Acidic residues" evidence="1">
    <location>
        <begin position="1176"/>
        <end position="1187"/>
    </location>
</feature>
<dbReference type="Proteomes" id="UP000562682">
    <property type="component" value="Unassembled WGS sequence"/>
</dbReference>
<name>A0A8H5U697_9HYPO</name>
<reference evidence="2 3" key="1">
    <citation type="submission" date="2020-05" db="EMBL/GenBank/DDBJ databases">
        <title>Identification and distribution of gene clusters putatively required for synthesis of sphingolipid metabolism inhibitors in phylogenetically diverse species of the filamentous fungus Fusarium.</title>
        <authorList>
            <person name="Kim H.-S."/>
            <person name="Busman M."/>
            <person name="Brown D.W."/>
            <person name="Divon H."/>
            <person name="Uhlig S."/>
            <person name="Proctor R.H."/>
        </authorList>
    </citation>
    <scope>NUCLEOTIDE SEQUENCE [LARGE SCALE GENOMIC DNA]</scope>
    <source>
        <strain evidence="2 3">NRRL 25311</strain>
    </source>
</reference>
<feature type="region of interest" description="Disordered" evidence="1">
    <location>
        <begin position="1"/>
        <end position="79"/>
    </location>
</feature>
<protein>
    <submittedName>
        <fullName evidence="2">AT DNA-binding motif</fullName>
    </submittedName>
</protein>
<dbReference type="EMBL" id="JAAOAK010000208">
    <property type="protein sequence ID" value="KAF5682791.1"/>
    <property type="molecule type" value="Genomic_DNA"/>
</dbReference>
<proteinExistence type="predicted"/>
<feature type="compositionally biased region" description="Polar residues" evidence="1">
    <location>
        <begin position="132"/>
        <end position="144"/>
    </location>
</feature>
<keyword evidence="2" id="KW-0238">DNA-binding</keyword>
<dbReference type="GO" id="GO:0003677">
    <property type="term" value="F:DNA binding"/>
    <property type="evidence" value="ECO:0007669"/>
    <property type="project" value="UniProtKB-KW"/>
</dbReference>
<organism evidence="2 3">
    <name type="scientific">Fusarium denticulatum</name>
    <dbReference type="NCBI Taxonomy" id="48507"/>
    <lineage>
        <taxon>Eukaryota</taxon>
        <taxon>Fungi</taxon>
        <taxon>Dikarya</taxon>
        <taxon>Ascomycota</taxon>
        <taxon>Pezizomycotina</taxon>
        <taxon>Sordariomycetes</taxon>
        <taxon>Hypocreomycetidae</taxon>
        <taxon>Hypocreales</taxon>
        <taxon>Nectriaceae</taxon>
        <taxon>Fusarium</taxon>
        <taxon>Fusarium fujikuroi species complex</taxon>
    </lineage>
</organism>
<gene>
    <name evidence="2" type="ORF">FDENT_7508</name>
</gene>
<feature type="region of interest" description="Disordered" evidence="1">
    <location>
        <begin position="1163"/>
        <end position="1187"/>
    </location>
</feature>
<sequence length="1240" mass="142648">MERPAKRGRPRKYATAKDKATADYQRQRDKRQEAATRDKGLPYSNFHNLHYPVQQSDNAQSSVTQLQEQDISNFLPPPSPPIQPTTEGVFPDYDEPVRSASIISSSSVPEAYSVDRSLSLLAADCQLPGNVDEQSIPNTGTSTYAEDPVAVSNRQGPDPIQDVVSDTISETSQQAGDGEAEPIEHLAQELAEQLIKFQGCCNECHQAAKRNHMEDTNEHISLAAYPHFTPELGPDILSRETIAHQKDDLAGKLSPESRRQLFCGIDSREEVPYICLNEDERVSDGAGVSFDIDSVVAFPSSLAVAKKGIHWSPTRMTVSDLQSDLHLRSIPVTFADSNGKEHQVHRPVHQIPHYTFGRVIGFEDISLYLLFPNLYREEQKCSKLRDEDFRLWVDGILLPAIYQCYSTAHVQHYPSSYDHSRYNSTARGIEGLSQRVHPVAREQQLVYYLQPEALADVWATITTTVQEPGFQQFRDVTILLQAKNLKVLTKDVTWEKMMSRFEQYWTSAIDNSHTRDLYFDVGKETCPQQPSQVVSWSQLASGIIEDPPQKYAETLLYRRCCLESYASQISNRHADDGGTQKQVFYPFSMLQDTGSLTIETGKRSQRRAAGLLYSQFYSSVKEVFAAGNVYPFTNAAIETLALDKKLRKTWELVGGGLSHQPAALIKAYLYTKLRCHHAIIGSKQKSFGIREEHRVSKELFYAIDTQIRSRELHDKHLVVPTDDGSPYYSFTTDTLLTWLPGSTFRDLGTHKNYAHVSPLSPILVYRWINTKGRWVLARRTSAARCKPARWTSALRGLGFKLTMERYGYAWFLDKIDWNTLTFRQPYAPYMMFNNPSMQNVYRARYHQVRDVRIDFIRVNKAYQWMLEFSSISKCLDLLEHYLRELCLCAFRKDVFFHVKSALRPECLESALSGEIPLCYGSVNNAMLKDHQPLQLAQGNRLAVKDIHVLFAWLWKSKDDYFERQGWKEKPYRMLFQQSFHAIKTARGKAGARKWRQELKTSFLGSHWILPYPHSRGFMRKDKEEKQFIWWPSAHHGLIRHYAKSRQTGTLAHPLPASNIKTHPVDGWQLATNMFSKNYMPFVIQPEQELIRMPENELYAELVRLRGQASTRLTPSHIPAPTLELDNSPERCYFPRKWCPIRKIQVAKTFEECDEVNERRRNRAMTLSDTDSGSVYGDDEAEASSDEESLVVMRKKQAQVVRMMETRVHELIEAHYRRYPQWKKCYDPELRELNDRLEEVE</sequence>
<evidence type="ECO:0000313" key="2">
    <source>
        <dbReference type="EMBL" id="KAF5682791.1"/>
    </source>
</evidence>
<evidence type="ECO:0000256" key="1">
    <source>
        <dbReference type="SAM" id="MobiDB-lite"/>
    </source>
</evidence>
<evidence type="ECO:0000313" key="3">
    <source>
        <dbReference type="Proteomes" id="UP000562682"/>
    </source>
</evidence>
<feature type="compositionally biased region" description="Basic and acidic residues" evidence="1">
    <location>
        <begin position="15"/>
        <end position="40"/>
    </location>
</feature>
<feature type="region of interest" description="Disordered" evidence="1">
    <location>
        <begin position="131"/>
        <end position="157"/>
    </location>
</feature>
<keyword evidence="3" id="KW-1185">Reference proteome</keyword>
<accession>A0A8H5U697</accession>
<dbReference type="AlphaFoldDB" id="A0A8H5U697"/>
<comment type="caution">
    <text evidence="2">The sequence shown here is derived from an EMBL/GenBank/DDBJ whole genome shotgun (WGS) entry which is preliminary data.</text>
</comment>
<feature type="compositionally biased region" description="Polar residues" evidence="1">
    <location>
        <begin position="53"/>
        <end position="72"/>
    </location>
</feature>